<evidence type="ECO:0000313" key="12">
    <source>
        <dbReference type="EMBL" id="KTT98871.1"/>
    </source>
</evidence>
<dbReference type="InterPro" id="IPR027417">
    <property type="entry name" value="P-loop_NTPase"/>
</dbReference>
<comment type="catalytic activity">
    <reaction evidence="8">
        <text>ATP + H2O = ADP + phosphate + H(+)</text>
        <dbReference type="Rhea" id="RHEA:13065"/>
        <dbReference type="ChEBI" id="CHEBI:15377"/>
        <dbReference type="ChEBI" id="CHEBI:15378"/>
        <dbReference type="ChEBI" id="CHEBI:30616"/>
        <dbReference type="ChEBI" id="CHEBI:43474"/>
        <dbReference type="ChEBI" id="CHEBI:456216"/>
        <dbReference type="EC" id="5.6.2.4"/>
    </reaction>
</comment>
<dbReference type="GO" id="GO:0006265">
    <property type="term" value="P:DNA topological change"/>
    <property type="evidence" value="ECO:0007669"/>
    <property type="project" value="InterPro"/>
</dbReference>
<evidence type="ECO:0000256" key="3">
    <source>
        <dbReference type="ARBA" id="ARBA00022806"/>
    </source>
</evidence>
<evidence type="ECO:0000256" key="10">
    <source>
        <dbReference type="SAM" id="MobiDB-lite"/>
    </source>
</evidence>
<accession>A0A147IU57</accession>
<keyword evidence="2 9" id="KW-0378">Hydrolase</keyword>
<feature type="domain" description="UvrD-like helicase ATP-binding" evidence="11">
    <location>
        <begin position="128"/>
        <end position="586"/>
    </location>
</feature>
<evidence type="ECO:0000256" key="1">
    <source>
        <dbReference type="ARBA" id="ARBA00022741"/>
    </source>
</evidence>
<dbReference type="GO" id="GO:0043138">
    <property type="term" value="F:3'-5' DNA helicase activity"/>
    <property type="evidence" value="ECO:0007669"/>
    <property type="project" value="UniProtKB-EC"/>
</dbReference>
<dbReference type="PROSITE" id="PS51198">
    <property type="entry name" value="UVRD_HELICASE_ATP_BIND"/>
    <property type="match status" value="1"/>
</dbReference>
<evidence type="ECO:0000256" key="9">
    <source>
        <dbReference type="PROSITE-ProRule" id="PRU00560"/>
    </source>
</evidence>
<evidence type="ECO:0000256" key="2">
    <source>
        <dbReference type="ARBA" id="ARBA00022801"/>
    </source>
</evidence>
<feature type="region of interest" description="Disordered" evidence="10">
    <location>
        <begin position="15"/>
        <end position="40"/>
    </location>
</feature>
<comment type="catalytic activity">
    <reaction evidence="6">
        <text>Couples ATP hydrolysis with the unwinding of duplex DNA by translocating in the 3'-5' direction.</text>
        <dbReference type="EC" id="5.6.2.4"/>
    </reaction>
</comment>
<dbReference type="Pfam" id="PF00580">
    <property type="entry name" value="UvrD-helicase"/>
    <property type="match status" value="1"/>
</dbReference>
<sequence>MIEWLVLGALVLAGGASSSGSRSSSSGSRSPAPFDTGEYRRKKAADEAAWRAGWEHEVDRTRWISQSVAHRIIETYPLPGADRTYFMTSIEKPAKLKELLAEFAAHNLQHLAERKAALKPFFDSVEKNPLTDEQMDACICFDDAVQIVAAAGSGKTSTMVAKAGYALHEGLVAPEQILVLAFNRDAAKELDARIQTRLAQFEGVDRITARTFSAFGLSLIGEATGRRPSLAPWVGSQTDEVAKIVEIVEDLRRSDPTFREDWDVFRTVYGRDLDRWSAPRDSANPFIITTNGERVKSDEERIIANWLFHHGVSYEYERPYEYDTVTSRYGQYKPDFYYSDVRLYHEHFALNRKGMPPPHFEGDYLGERRWKQGLHEERGTDLFETTSHEIRSPGSFDRLRHELESRGLSLHHDPDRTGKGPPPPTISQLASTLRTFQQHVKGSGLTIAQIRAAIPVGSDDAYTARLTRFVDLYERISAEWEERLRAIECIDFDDMIVAAAEHLEAGYESPYTLILADEFQDSSRGRVRLLKALLKSRGHDARLCVVGDDWQGINRFAGADLSVMSHFKASFEHSTRVMLSTTFRCPAALSEAASAFVQANPQQISKTVVTTNKYDGPALVAYASETSEASTSLLRDHLDALRKQVASGALHGSNGHRPRVMVLGRYNRDRPADIGRWQRSYASAFDLQFRTVHASKGLEADYVMLVNLTEGLMGFPAKQTDDSVLDLAMPEPDPFPMSEERRLFYVALTRAKRQVRMYTTIGEPSRFLMELANGGHLRIKTTGGLLEPCPSCRSGHLKLIDGRNGTFQACSGSPSCRFKRNVAVRSGSPSAGNDRIEAPMKAGCRCPICGTGTLILRDSGPYDPFLGCSEYPRCRARALPLEAARI</sequence>
<dbReference type="Pfam" id="PF01396">
    <property type="entry name" value="Zn_ribbon_Top1"/>
    <property type="match status" value="2"/>
</dbReference>
<dbReference type="OrthoDB" id="5298826at2"/>
<keyword evidence="1 9" id="KW-0547">Nucleotide-binding</keyword>
<dbReference type="RefSeq" id="WP_058745235.1">
    <property type="nucleotide sequence ID" value="NZ_LDTF01000036.1"/>
</dbReference>
<dbReference type="CDD" id="cd18807">
    <property type="entry name" value="SF1_C_UvrD"/>
    <property type="match status" value="1"/>
</dbReference>
<evidence type="ECO:0000313" key="13">
    <source>
        <dbReference type="Proteomes" id="UP000073923"/>
    </source>
</evidence>
<dbReference type="EC" id="5.6.2.4" evidence="7"/>
<dbReference type="SUPFAM" id="SSF52540">
    <property type="entry name" value="P-loop containing nucleoside triphosphate hydrolases"/>
    <property type="match status" value="1"/>
</dbReference>
<dbReference type="GO" id="GO:0005524">
    <property type="term" value="F:ATP binding"/>
    <property type="evidence" value="ECO:0007669"/>
    <property type="project" value="UniProtKB-UniRule"/>
</dbReference>
<keyword evidence="3 9" id="KW-0347">Helicase</keyword>
<dbReference type="InterPro" id="IPR000212">
    <property type="entry name" value="DNA_helicase_UvrD/REP"/>
</dbReference>
<dbReference type="GO" id="GO:0003916">
    <property type="term" value="F:DNA topoisomerase activity"/>
    <property type="evidence" value="ECO:0007669"/>
    <property type="project" value="InterPro"/>
</dbReference>
<dbReference type="AlphaFoldDB" id="A0A147IU57"/>
<dbReference type="Gene3D" id="3.40.50.300">
    <property type="entry name" value="P-loop containing nucleotide triphosphate hydrolases"/>
    <property type="match status" value="3"/>
</dbReference>
<keyword evidence="4 9" id="KW-0067">ATP-binding</keyword>
<evidence type="ECO:0000256" key="7">
    <source>
        <dbReference type="ARBA" id="ARBA00034808"/>
    </source>
</evidence>
<feature type="compositionally biased region" description="Low complexity" evidence="10">
    <location>
        <begin position="15"/>
        <end position="33"/>
    </location>
</feature>
<dbReference type="GO" id="GO:0000725">
    <property type="term" value="P:recombinational repair"/>
    <property type="evidence" value="ECO:0007669"/>
    <property type="project" value="TreeGrafter"/>
</dbReference>
<proteinExistence type="predicted"/>
<comment type="caution">
    <text evidence="12">The sequence shown here is derived from an EMBL/GenBank/DDBJ whole genome shotgun (WGS) entry which is preliminary data.</text>
</comment>
<evidence type="ECO:0000256" key="5">
    <source>
        <dbReference type="ARBA" id="ARBA00023235"/>
    </source>
</evidence>
<dbReference type="Gene3D" id="3.30.65.10">
    <property type="entry name" value="Bacterial Topoisomerase I, domain 1"/>
    <property type="match status" value="2"/>
</dbReference>
<dbReference type="GO" id="GO:0005829">
    <property type="term" value="C:cytosol"/>
    <property type="evidence" value="ECO:0007669"/>
    <property type="project" value="TreeGrafter"/>
</dbReference>
<reference evidence="12 13" key="1">
    <citation type="journal article" date="2016" name="Front. Microbiol.">
        <title>Genomic Resource of Rice Seed Associated Bacteria.</title>
        <authorList>
            <person name="Midha S."/>
            <person name="Bansal K."/>
            <person name="Sharma S."/>
            <person name="Kumar N."/>
            <person name="Patil P.P."/>
            <person name="Chaudhry V."/>
            <person name="Patil P.B."/>
        </authorList>
    </citation>
    <scope>NUCLEOTIDE SEQUENCE [LARGE SCALE GENOMIC DNA]</scope>
    <source>
        <strain evidence="12 13">NS355</strain>
    </source>
</reference>
<dbReference type="InterPro" id="IPR014016">
    <property type="entry name" value="UvrD-like_ATP-bd"/>
</dbReference>
<dbReference type="PANTHER" id="PTHR11070">
    <property type="entry name" value="UVRD / RECB / PCRA DNA HELICASE FAMILY MEMBER"/>
    <property type="match status" value="1"/>
</dbReference>
<keyword evidence="5" id="KW-0413">Isomerase</keyword>
<dbReference type="Proteomes" id="UP000073923">
    <property type="component" value="Unassembled WGS sequence"/>
</dbReference>
<evidence type="ECO:0000259" key="11">
    <source>
        <dbReference type="PROSITE" id="PS51198"/>
    </source>
</evidence>
<dbReference type="GO" id="GO:0016887">
    <property type="term" value="F:ATP hydrolysis activity"/>
    <property type="evidence" value="ECO:0007669"/>
    <property type="project" value="RHEA"/>
</dbReference>
<dbReference type="Pfam" id="PF13361">
    <property type="entry name" value="UvrD_C"/>
    <property type="match status" value="1"/>
</dbReference>
<dbReference type="PATRIC" id="fig|172044.3.peg.1404"/>
<dbReference type="GO" id="GO:0005694">
    <property type="term" value="C:chromosome"/>
    <property type="evidence" value="ECO:0007669"/>
    <property type="project" value="InterPro"/>
</dbReference>
<feature type="binding site" evidence="9">
    <location>
        <begin position="149"/>
        <end position="156"/>
    </location>
    <ligand>
        <name>ATP</name>
        <dbReference type="ChEBI" id="CHEBI:30616"/>
    </ligand>
</feature>
<dbReference type="InterPro" id="IPR013498">
    <property type="entry name" value="Topo_IA_Znf"/>
</dbReference>
<evidence type="ECO:0000256" key="4">
    <source>
        <dbReference type="ARBA" id="ARBA00022840"/>
    </source>
</evidence>
<gene>
    <name evidence="12" type="ORF">NS355_08060</name>
</gene>
<dbReference type="PANTHER" id="PTHR11070:SF63">
    <property type="entry name" value="DNA HELICASE IV"/>
    <property type="match status" value="1"/>
</dbReference>
<dbReference type="EMBL" id="LDTF01000036">
    <property type="protein sequence ID" value="KTT98871.1"/>
    <property type="molecule type" value="Genomic_DNA"/>
</dbReference>
<name>A0A147IU57_9SPHN</name>
<dbReference type="GO" id="GO:0003677">
    <property type="term" value="F:DNA binding"/>
    <property type="evidence" value="ECO:0007669"/>
    <property type="project" value="InterPro"/>
</dbReference>
<evidence type="ECO:0000256" key="8">
    <source>
        <dbReference type="ARBA" id="ARBA00048988"/>
    </source>
</evidence>
<evidence type="ECO:0000256" key="6">
    <source>
        <dbReference type="ARBA" id="ARBA00034617"/>
    </source>
</evidence>
<organism evidence="12 13">
    <name type="scientific">Sphingomonas yabuuchiae</name>
    <dbReference type="NCBI Taxonomy" id="172044"/>
    <lineage>
        <taxon>Bacteria</taxon>
        <taxon>Pseudomonadati</taxon>
        <taxon>Pseudomonadota</taxon>
        <taxon>Alphaproteobacteria</taxon>
        <taxon>Sphingomonadales</taxon>
        <taxon>Sphingomonadaceae</taxon>
        <taxon>Sphingomonas</taxon>
    </lineage>
</organism>
<dbReference type="InterPro" id="IPR014017">
    <property type="entry name" value="DNA_helicase_UvrD-like_C"/>
</dbReference>
<protein>
    <recommendedName>
        <fullName evidence="7">DNA 3'-5' helicase</fullName>
        <ecNumber evidence="7">5.6.2.4</ecNumber>
    </recommendedName>
</protein>